<dbReference type="InterPro" id="IPR034058">
    <property type="entry name" value="TagA/B/C/D_pept_dom"/>
</dbReference>
<dbReference type="PRINTS" id="PR00723">
    <property type="entry name" value="SUBTILISIN"/>
</dbReference>
<name>A0A7V0T6S8_UNCW3</name>
<protein>
    <recommendedName>
        <fullName evidence="5">Peptidase S8/S53 domain-containing protein</fullName>
    </recommendedName>
</protein>
<keyword evidence="2 4" id="KW-0378">Hydrolase</keyword>
<dbReference type="Gene3D" id="3.40.50.200">
    <property type="entry name" value="Peptidase S8/S53 domain"/>
    <property type="match status" value="1"/>
</dbReference>
<dbReference type="EMBL" id="DSBX01000228">
    <property type="protein sequence ID" value="HDQ99856.1"/>
    <property type="molecule type" value="Genomic_DNA"/>
</dbReference>
<feature type="domain" description="Peptidase S8/S53" evidence="5">
    <location>
        <begin position="252"/>
        <end position="510"/>
    </location>
</feature>
<evidence type="ECO:0000256" key="1">
    <source>
        <dbReference type="ARBA" id="ARBA00022670"/>
    </source>
</evidence>
<dbReference type="PANTHER" id="PTHR43399:SF5">
    <property type="entry name" value="PEPTIDASE S8 FAMILY WITH PROTEASE-ASSOCIATED DOMAIN"/>
    <property type="match status" value="1"/>
</dbReference>
<sequence>MSKGTILPLLAVAVLTAAAGRYTMGPARRFQPEPVADAHVIGFSNGLVIDTRRGEPTLPAALRITETDGEAQYWLVQFEGPFNRQWFRRLERLGLEPFGYLPHYAVLCRMTLDQREQVAALPFVVWTGLFQPAYKLEPGLADLADAGGELRLVAQLMPGAPVSAVTDAVVGLGGRVDLVTETPVGTTVELTLAGGDIPSLTRMPELLWLQAWSEGGFLNKNTQWVTQTGWRSSAPPDTSLQARNVWRQGIRGRGIILSTTDSGLNTGHDQFRDPTLPVTPPGIWPDHRKVVAFKLYQGANAGEQPYHGSHVNGTVAGCDSVTGGTSFHDGMAKDARLYFVNVSNSWGGFVLGTNLWPLWDTTYLGRGLPDSLRPITQHSGSWGWGNRDGTYLIQDASTDAYNWVYKDFLNLLAAANSGSGARTIANPGLAKNVLTIGATQNGTSANAIASFSSRGPTQDGRTKPNIVAPGVDLWSARNTGTNTYSQMSGTSMATPAANGTIALMRQYLRDGYYPTGTPEPADRREYISAALLRAMAMVSG</sequence>
<dbReference type="Proteomes" id="UP000885672">
    <property type="component" value="Unassembled WGS sequence"/>
</dbReference>
<feature type="active site" description="Charge relay system" evidence="4">
    <location>
        <position position="261"/>
    </location>
</feature>
<feature type="active site" description="Charge relay system" evidence="4">
    <location>
        <position position="491"/>
    </location>
</feature>
<dbReference type="AlphaFoldDB" id="A0A7V0T6S8"/>
<accession>A0A7V0T6S8</accession>
<dbReference type="InterPro" id="IPR015500">
    <property type="entry name" value="Peptidase_S8_subtilisin-rel"/>
</dbReference>
<dbReference type="SUPFAM" id="SSF52743">
    <property type="entry name" value="Subtilisin-like"/>
    <property type="match status" value="1"/>
</dbReference>
<dbReference type="Pfam" id="PF00082">
    <property type="entry name" value="Peptidase_S8"/>
    <property type="match status" value="1"/>
</dbReference>
<gene>
    <name evidence="6" type="ORF">ENN51_06195</name>
</gene>
<dbReference type="PROSITE" id="PS51892">
    <property type="entry name" value="SUBTILASE"/>
    <property type="match status" value="1"/>
</dbReference>
<feature type="active site" description="Charge relay system" evidence="4">
    <location>
        <position position="307"/>
    </location>
</feature>
<evidence type="ECO:0000256" key="2">
    <source>
        <dbReference type="ARBA" id="ARBA00022801"/>
    </source>
</evidence>
<dbReference type="PANTHER" id="PTHR43399">
    <property type="entry name" value="SUBTILISIN-RELATED"/>
    <property type="match status" value="1"/>
</dbReference>
<dbReference type="CDD" id="cd04842">
    <property type="entry name" value="Peptidases_S8_Kp43_protease"/>
    <property type="match status" value="1"/>
</dbReference>
<keyword evidence="3 4" id="KW-0720">Serine protease</keyword>
<organism evidence="6">
    <name type="scientific">candidate division WOR-3 bacterium</name>
    <dbReference type="NCBI Taxonomy" id="2052148"/>
    <lineage>
        <taxon>Bacteria</taxon>
        <taxon>Bacteria division WOR-3</taxon>
    </lineage>
</organism>
<comment type="similarity">
    <text evidence="4">Belongs to the peptidase S8 family.</text>
</comment>
<evidence type="ECO:0000259" key="5">
    <source>
        <dbReference type="Pfam" id="PF00082"/>
    </source>
</evidence>
<reference evidence="6" key="1">
    <citation type="journal article" date="2020" name="mSystems">
        <title>Genome- and Community-Level Interaction Insights into Carbon Utilization and Element Cycling Functions of Hydrothermarchaeota in Hydrothermal Sediment.</title>
        <authorList>
            <person name="Zhou Z."/>
            <person name="Liu Y."/>
            <person name="Xu W."/>
            <person name="Pan J."/>
            <person name="Luo Z.H."/>
            <person name="Li M."/>
        </authorList>
    </citation>
    <scope>NUCLEOTIDE SEQUENCE [LARGE SCALE GENOMIC DNA]</scope>
    <source>
        <strain evidence="6">SpSt-1182</strain>
    </source>
</reference>
<feature type="non-terminal residue" evidence="6">
    <location>
        <position position="540"/>
    </location>
</feature>
<dbReference type="InterPro" id="IPR000209">
    <property type="entry name" value="Peptidase_S8/S53_dom"/>
</dbReference>
<proteinExistence type="inferred from homology"/>
<dbReference type="InterPro" id="IPR051048">
    <property type="entry name" value="Peptidase_S8/S53_subtilisin"/>
</dbReference>
<dbReference type="GO" id="GO:0006508">
    <property type="term" value="P:proteolysis"/>
    <property type="evidence" value="ECO:0007669"/>
    <property type="project" value="UniProtKB-KW"/>
</dbReference>
<evidence type="ECO:0000313" key="6">
    <source>
        <dbReference type="EMBL" id="HDQ99856.1"/>
    </source>
</evidence>
<keyword evidence="1 4" id="KW-0645">Protease</keyword>
<dbReference type="InterPro" id="IPR036852">
    <property type="entry name" value="Peptidase_S8/S53_dom_sf"/>
</dbReference>
<dbReference type="GO" id="GO:0004252">
    <property type="term" value="F:serine-type endopeptidase activity"/>
    <property type="evidence" value="ECO:0007669"/>
    <property type="project" value="UniProtKB-UniRule"/>
</dbReference>
<evidence type="ECO:0000256" key="3">
    <source>
        <dbReference type="ARBA" id="ARBA00022825"/>
    </source>
</evidence>
<comment type="caution">
    <text evidence="6">The sequence shown here is derived from an EMBL/GenBank/DDBJ whole genome shotgun (WGS) entry which is preliminary data.</text>
</comment>
<evidence type="ECO:0000256" key="4">
    <source>
        <dbReference type="PROSITE-ProRule" id="PRU01240"/>
    </source>
</evidence>